<gene>
    <name evidence="2" type="ORF">UCRPC4_g06901</name>
</gene>
<comment type="caution">
    <text evidence="2">The sequence shown here is derived from an EMBL/GenBank/DDBJ whole genome shotgun (WGS) entry which is preliminary data.</text>
</comment>
<dbReference type="AlphaFoldDB" id="A0A0G2DUP5"/>
<feature type="compositionally biased region" description="Basic and acidic residues" evidence="1">
    <location>
        <begin position="1"/>
        <end position="25"/>
    </location>
</feature>
<dbReference type="InterPro" id="IPR037830">
    <property type="entry name" value="ZZZ3"/>
</dbReference>
<sequence length="300" mass="32960">MTSLKDHDNEWSEVTRERGSSEHSDQQQYSSTPPRPSYSPVTPTIQPSFLAPLSNRQQPPPAAAVQQQHSDVEWIDVPPAEPVSLEENPDAIALRATISLLQMQKQQSLKDIRDLEKMKTAALKDPQAFLNDLRDGKLSGTGIQNLSRPTMNGSDVNNDEDHVKKEETEDDTATSDDDELPVNGATMGSSISPFGSLPQPQDIVRAPPINWAKYHVVGEPFDRIHEQQRLRPTATSTPARVFDGSGLMTSLGDSRPGYYDQIGQSRSEYVNAAPYDPLYDRLSPSGEGVEARVRGGSVNG</sequence>
<feature type="region of interest" description="Disordered" evidence="1">
    <location>
        <begin position="281"/>
        <end position="300"/>
    </location>
</feature>
<protein>
    <submittedName>
        <fullName evidence="2">Uncharacterized protein</fullName>
    </submittedName>
</protein>
<evidence type="ECO:0000313" key="3">
    <source>
        <dbReference type="Proteomes" id="UP000053317"/>
    </source>
</evidence>
<feature type="compositionally biased region" description="Acidic residues" evidence="1">
    <location>
        <begin position="168"/>
        <end position="180"/>
    </location>
</feature>
<keyword evidence="3" id="KW-1185">Reference proteome</keyword>
<organism evidence="2 3">
    <name type="scientific">Phaeomoniella chlamydospora</name>
    <name type="common">Phaeoacremonium chlamydosporum</name>
    <dbReference type="NCBI Taxonomy" id="158046"/>
    <lineage>
        <taxon>Eukaryota</taxon>
        <taxon>Fungi</taxon>
        <taxon>Dikarya</taxon>
        <taxon>Ascomycota</taxon>
        <taxon>Pezizomycotina</taxon>
        <taxon>Eurotiomycetes</taxon>
        <taxon>Chaetothyriomycetidae</taxon>
        <taxon>Phaeomoniellales</taxon>
        <taxon>Phaeomoniellaceae</taxon>
        <taxon>Phaeomoniella</taxon>
    </lineage>
</organism>
<feature type="region of interest" description="Disordered" evidence="1">
    <location>
        <begin position="1"/>
        <end position="72"/>
    </location>
</feature>
<dbReference type="EMBL" id="LCWF01000249">
    <property type="protein sequence ID" value="KKY13896.1"/>
    <property type="molecule type" value="Genomic_DNA"/>
</dbReference>
<evidence type="ECO:0000313" key="2">
    <source>
        <dbReference type="EMBL" id="KKY13896.1"/>
    </source>
</evidence>
<reference evidence="2 3" key="2">
    <citation type="submission" date="2015-05" db="EMBL/GenBank/DDBJ databases">
        <authorList>
            <person name="Morales-Cruz A."/>
            <person name="Amrine K.C."/>
            <person name="Cantu D."/>
        </authorList>
    </citation>
    <scope>NUCLEOTIDE SEQUENCE [LARGE SCALE GENOMIC DNA]</scope>
    <source>
        <strain evidence="2">UCRPC4</strain>
    </source>
</reference>
<feature type="compositionally biased region" description="Polar residues" evidence="1">
    <location>
        <begin position="141"/>
        <end position="156"/>
    </location>
</feature>
<feature type="region of interest" description="Disordered" evidence="1">
    <location>
        <begin position="140"/>
        <end position="200"/>
    </location>
</feature>
<reference evidence="2 3" key="1">
    <citation type="submission" date="2015-05" db="EMBL/GenBank/DDBJ databases">
        <title>Distinctive expansion of gene families associated with plant cell wall degradation and secondary metabolism in the genomes of grapevine trunk pathogens.</title>
        <authorList>
            <person name="Lawrence D.P."/>
            <person name="Travadon R."/>
            <person name="Rolshausen P.E."/>
            <person name="Baumgartner K."/>
        </authorList>
    </citation>
    <scope>NUCLEOTIDE SEQUENCE [LARGE SCALE GENOMIC DNA]</scope>
    <source>
        <strain evidence="2">UCRPC4</strain>
    </source>
</reference>
<accession>A0A0G2DUP5</accession>
<dbReference type="PANTHER" id="PTHR22705">
    <property type="entry name" value="ZINC FINGER, ZZ DOMAIN CONTAINING 3"/>
    <property type="match status" value="1"/>
</dbReference>
<dbReference type="Proteomes" id="UP000053317">
    <property type="component" value="Unassembled WGS sequence"/>
</dbReference>
<dbReference type="OrthoDB" id="20473at2759"/>
<dbReference type="PANTHER" id="PTHR22705:SF0">
    <property type="entry name" value="ZZ-TYPE ZINC FINGER-CONTAINING PROTEIN 3"/>
    <property type="match status" value="1"/>
</dbReference>
<evidence type="ECO:0000256" key="1">
    <source>
        <dbReference type="SAM" id="MobiDB-lite"/>
    </source>
</evidence>
<name>A0A0G2DUP5_PHACM</name>
<proteinExistence type="predicted"/>